<evidence type="ECO:0000313" key="4">
    <source>
        <dbReference type="Proteomes" id="UP000016666"/>
    </source>
</evidence>
<dbReference type="PANTHER" id="PTHR28594:SF1">
    <property type="entry name" value="ATR-INTERACTING PROTEIN"/>
    <property type="match status" value="1"/>
</dbReference>
<proteinExistence type="predicted"/>
<feature type="compositionally biased region" description="Polar residues" evidence="2">
    <location>
        <begin position="352"/>
        <end position="371"/>
    </location>
</feature>
<accession>A0A493TRP7</accession>
<reference evidence="3" key="3">
    <citation type="submission" date="2025-09" db="UniProtKB">
        <authorList>
            <consortium name="Ensembl"/>
        </authorList>
    </citation>
    <scope>IDENTIFICATION</scope>
</reference>
<name>A0A493TRP7_ANAPP</name>
<dbReference type="GO" id="GO:0000077">
    <property type="term" value="P:DNA damage checkpoint signaling"/>
    <property type="evidence" value="ECO:0007669"/>
    <property type="project" value="InterPro"/>
</dbReference>
<feature type="compositionally biased region" description="Basic residues" evidence="2">
    <location>
        <begin position="93"/>
        <end position="105"/>
    </location>
</feature>
<feature type="region of interest" description="Disordered" evidence="2">
    <location>
        <begin position="81"/>
        <end position="236"/>
    </location>
</feature>
<dbReference type="GO" id="GO:0005654">
    <property type="term" value="C:nucleoplasm"/>
    <property type="evidence" value="ECO:0007669"/>
    <property type="project" value="Ensembl"/>
</dbReference>
<dbReference type="GO" id="GO:0070530">
    <property type="term" value="F:K63-linked polyubiquitin modification-dependent protein binding"/>
    <property type="evidence" value="ECO:0007669"/>
    <property type="project" value="Ensembl"/>
</dbReference>
<sequence length="1045" mass="115087">MTRYRLCFIREQNKIKKNLKKKKSENKAVGTPISVGKAPKGQEAAAAGDLPQRGGGDASCRDVTAAAPIGRAGGLPAADWLPGGAAGSAPRPLRARRRPLWRRPGRGSAAAPRCAGRAGCGAPLRPRRWATASRLTSAPRGRRRAAARRRRTRSGTATTSRRTSWRRSRRSPRRRCRRTRGAAGAAGPGRGAGLRGRSPQVGVRGAGGAGASRAEPSLTARRALSSAGGGADTGLPRDAFRYEVLQTQHEEIRHKLKEMQDEILTKNGEIKILRDSMQQMECAMEEQKKSYMLLEQQKSQTLKEKEKEFSKKILSLQSELQFKDAEMNELRTRLQNCERNKHVTQTVLTPSPKKNSAIQVKSEGCSPQSGRRSFPTKESFGADTSTRPSSSRKLFAQAASIKEDSKIPHPEVLSMKNETEGKNGSYKSVHKRNTQGSILLNALMKQPIVPGSLLGLCHLLSSNSETLQGAMLQSNLLDTKPTQIPSIRTTQEEIAPLVSLREAQKLAITGLNLIAMDEGSAEGSLAGSGREFLPLKRCKIRGAVHLLPLVEHHIGAYCQAVQLADKAVNGSCGNHSVVSSRTSTNMVSSKEDFRSSLEETTVISLGILYYLAFYSWDVVHILLSTEVEEGSTVGDEQISKMDKDVLCDNKEDTRTQGGLPEASQDVPINDRAQHSLFRKLIQVLDFSTTTGSQTDNILKQSLKVLVKLAENSTVDLLINFQHLLSSQILLRCLCPEIPLHAVLLTVKLLCILAQHHMLVAQLCSHSDTCLLLALYMYITSRPDKSASEVLWLQLEQETVRLLTKCTRCSRPAILLPGTDCQCNPEVVKALIVMLHRQWMKMRRSDSGLCAHKEQIIQFLRDAVLLLHSLSQKDKLFHEHCLEVLHQYDQAMPGIRAILKKNQKLSACEGKSSHITELFCLLYCVNEIPLLSHSSVNKYYVPNNVDILFDQTKSFAPPPFSRTIYTVCYLTLNYSKFPTSITLSLCNCFFPASLNIFLVPLPPHPSSITPKASLAHLTSGLSPCFAHFVSISCRANLVKLSLLPGP</sequence>
<dbReference type="Proteomes" id="UP000016666">
    <property type="component" value="Chromosome 13"/>
</dbReference>
<protein>
    <submittedName>
        <fullName evidence="3">ATR interacting protein</fullName>
    </submittedName>
</protein>
<feature type="compositionally biased region" description="Low complexity" evidence="2">
    <location>
        <begin position="106"/>
        <end position="124"/>
    </location>
</feature>
<dbReference type="GO" id="GO:0070310">
    <property type="term" value="C:ATR-ATRIP complex"/>
    <property type="evidence" value="ECO:0007669"/>
    <property type="project" value="Ensembl"/>
</dbReference>
<keyword evidence="4" id="KW-1185">Reference proteome</keyword>
<evidence type="ECO:0000256" key="2">
    <source>
        <dbReference type="SAM" id="MobiDB-lite"/>
    </source>
</evidence>
<organism evidence="3 4">
    <name type="scientific">Anas platyrhynchos platyrhynchos</name>
    <name type="common">Northern mallard</name>
    <dbReference type="NCBI Taxonomy" id="8840"/>
    <lineage>
        <taxon>Eukaryota</taxon>
        <taxon>Metazoa</taxon>
        <taxon>Chordata</taxon>
        <taxon>Craniata</taxon>
        <taxon>Vertebrata</taxon>
        <taxon>Euteleostomi</taxon>
        <taxon>Archelosauria</taxon>
        <taxon>Archosauria</taxon>
        <taxon>Dinosauria</taxon>
        <taxon>Saurischia</taxon>
        <taxon>Theropoda</taxon>
        <taxon>Coelurosauria</taxon>
        <taxon>Aves</taxon>
        <taxon>Neognathae</taxon>
        <taxon>Galloanserae</taxon>
        <taxon>Anseriformes</taxon>
        <taxon>Anatidae</taxon>
        <taxon>Anatinae</taxon>
        <taxon>Anas</taxon>
    </lineage>
</organism>
<feature type="coiled-coil region" evidence="1">
    <location>
        <begin position="242"/>
        <end position="340"/>
    </location>
</feature>
<evidence type="ECO:0000313" key="3">
    <source>
        <dbReference type="Ensembl" id="ENSAPLP00000028280.1"/>
    </source>
</evidence>
<gene>
    <name evidence="3" type="primary">ATRIP</name>
</gene>
<evidence type="ECO:0000256" key="1">
    <source>
        <dbReference type="SAM" id="Coils"/>
    </source>
</evidence>
<feature type="compositionally biased region" description="Gly residues" evidence="2">
    <location>
        <begin position="184"/>
        <end position="194"/>
    </location>
</feature>
<keyword evidence="1" id="KW-0175">Coiled coil</keyword>
<feature type="region of interest" description="Disordered" evidence="2">
    <location>
        <begin position="352"/>
        <end position="392"/>
    </location>
</feature>
<dbReference type="InterPro" id="IPR033349">
    <property type="entry name" value="ATRIP"/>
</dbReference>
<dbReference type="STRING" id="8840.ENSAPLP00000028280"/>
<dbReference type="GeneTree" id="ENSGT00390000012850"/>
<feature type="compositionally biased region" description="Basic residues" evidence="2">
    <location>
        <begin position="163"/>
        <end position="180"/>
    </location>
</feature>
<reference evidence="3 4" key="1">
    <citation type="submission" date="2017-10" db="EMBL/GenBank/DDBJ databases">
        <title>A new Pekin duck reference genome.</title>
        <authorList>
            <person name="Hou Z.-C."/>
            <person name="Zhou Z.-K."/>
            <person name="Zhu F."/>
            <person name="Hou S.-S."/>
        </authorList>
    </citation>
    <scope>NUCLEOTIDE SEQUENCE [LARGE SCALE GENOMIC DNA]</scope>
</reference>
<dbReference type="PANTHER" id="PTHR28594">
    <property type="entry name" value="ATR-INTERACTING PROTEIN"/>
    <property type="match status" value="1"/>
</dbReference>
<dbReference type="AlphaFoldDB" id="A0A493TRP7"/>
<dbReference type="Ensembl" id="ENSAPLT00000038487.1">
    <property type="protein sequence ID" value="ENSAPLP00000028280.1"/>
    <property type="gene ID" value="ENSAPLG00000004472.2"/>
</dbReference>
<feature type="compositionally biased region" description="Polar residues" evidence="2">
    <location>
        <begin position="382"/>
        <end position="392"/>
    </location>
</feature>
<reference evidence="3" key="2">
    <citation type="submission" date="2025-08" db="UniProtKB">
        <authorList>
            <consortium name="Ensembl"/>
        </authorList>
    </citation>
    <scope>IDENTIFICATION</scope>
</reference>
<dbReference type="GO" id="GO:0006281">
    <property type="term" value="P:DNA repair"/>
    <property type="evidence" value="ECO:0007669"/>
    <property type="project" value="TreeGrafter"/>
</dbReference>
<feature type="region of interest" description="Disordered" evidence="2">
    <location>
        <begin position="18"/>
        <end position="59"/>
    </location>
</feature>
<feature type="compositionally biased region" description="Low complexity" evidence="2">
    <location>
        <begin position="81"/>
        <end position="92"/>
    </location>
</feature>
<feature type="compositionally biased region" description="Basic residues" evidence="2">
    <location>
        <begin position="140"/>
        <end position="153"/>
    </location>
</feature>